<dbReference type="EMBL" id="LMTZ01000115">
    <property type="protein sequence ID" value="KST64941.1"/>
    <property type="molecule type" value="Genomic_DNA"/>
</dbReference>
<evidence type="ECO:0000256" key="1">
    <source>
        <dbReference type="SAM" id="Phobius"/>
    </source>
</evidence>
<feature type="transmembrane region" description="Helical" evidence="1">
    <location>
        <begin position="6"/>
        <end position="24"/>
    </location>
</feature>
<keyword evidence="1" id="KW-1133">Transmembrane helix</keyword>
<keyword evidence="1" id="KW-0812">Transmembrane</keyword>
<evidence type="ECO:0000313" key="4">
    <source>
        <dbReference type="Proteomes" id="UP000053372"/>
    </source>
</evidence>
<accession>A0A0V7ZK80</accession>
<gene>
    <name evidence="2" type="ORF">BC008_19210</name>
    <name evidence="3" type="ORF">BC008_19595</name>
</gene>
<evidence type="ECO:0000313" key="2">
    <source>
        <dbReference type="EMBL" id="KST64941.1"/>
    </source>
</evidence>
<dbReference type="EMBL" id="LMTZ01000114">
    <property type="protein sequence ID" value="KST65010.1"/>
    <property type="molecule type" value="Genomic_DNA"/>
</dbReference>
<dbReference type="RefSeq" id="WP_058184107.1">
    <property type="nucleotide sequence ID" value="NZ_LMTZ01000114.1"/>
</dbReference>
<dbReference type="Proteomes" id="UP000053372">
    <property type="component" value="Unassembled WGS sequence"/>
</dbReference>
<keyword evidence="4" id="KW-1185">Reference proteome</keyword>
<reference evidence="2 4" key="1">
    <citation type="journal article" date="2015" name="Genome Announc.">
        <title>Draft Genome of the Euendolithic (true boring) Cyanobacterium Mastigocoleus testarum strain BC008.</title>
        <authorList>
            <person name="Guida B.S."/>
            <person name="Garcia-Pichel F."/>
        </authorList>
    </citation>
    <scope>NUCLEOTIDE SEQUENCE [LARGE SCALE GENOMIC DNA]</scope>
    <source>
        <strain evidence="2 4">BC008</strain>
    </source>
</reference>
<sequence length="108" mass="12070">MLSGKIAIVSLSAGIVAAAFPSFIDSIFKKFSTETNTLNLREIINRFLLVGCLGGWLIGIIFYAFAIHEPKPIQTIFIYSIIIGIIAPTLSNLFLFTYRKLFPRKEIT</sequence>
<keyword evidence="1" id="KW-0472">Membrane</keyword>
<comment type="caution">
    <text evidence="2">The sequence shown here is derived from an EMBL/GenBank/DDBJ whole genome shotgun (WGS) entry which is preliminary data.</text>
</comment>
<feature type="transmembrane region" description="Helical" evidence="1">
    <location>
        <begin position="77"/>
        <end position="98"/>
    </location>
</feature>
<feature type="transmembrane region" description="Helical" evidence="1">
    <location>
        <begin position="44"/>
        <end position="65"/>
    </location>
</feature>
<protein>
    <submittedName>
        <fullName evidence="2">Uncharacterized protein</fullName>
    </submittedName>
</protein>
<name>A0A0V7ZK80_9CYAN</name>
<organism evidence="2 4">
    <name type="scientific">Mastigocoleus testarum BC008</name>
    <dbReference type="NCBI Taxonomy" id="371196"/>
    <lineage>
        <taxon>Bacteria</taxon>
        <taxon>Bacillati</taxon>
        <taxon>Cyanobacteriota</taxon>
        <taxon>Cyanophyceae</taxon>
        <taxon>Nostocales</taxon>
        <taxon>Hapalosiphonaceae</taxon>
        <taxon>Mastigocoleus</taxon>
    </lineage>
</organism>
<proteinExistence type="predicted"/>
<dbReference type="AlphaFoldDB" id="A0A0V7ZK80"/>
<evidence type="ECO:0000313" key="3">
    <source>
        <dbReference type="EMBL" id="KST65010.1"/>
    </source>
</evidence>